<protein>
    <recommendedName>
        <fullName evidence="1">C2H2-type domain-containing protein</fullName>
    </recommendedName>
</protein>
<evidence type="ECO:0000313" key="2">
    <source>
        <dbReference type="EMBL" id="TFK36680.1"/>
    </source>
</evidence>
<dbReference type="OrthoDB" id="3258262at2759"/>
<evidence type="ECO:0000259" key="1">
    <source>
        <dbReference type="PROSITE" id="PS00028"/>
    </source>
</evidence>
<dbReference type="AlphaFoldDB" id="A0A5C3LUM1"/>
<name>A0A5C3LUM1_9AGAR</name>
<feature type="domain" description="C2H2-type" evidence="1">
    <location>
        <begin position="166"/>
        <end position="188"/>
    </location>
</feature>
<dbReference type="PROSITE" id="PS00028">
    <property type="entry name" value="ZINC_FINGER_C2H2_1"/>
    <property type="match status" value="1"/>
</dbReference>
<dbReference type="InterPro" id="IPR013087">
    <property type="entry name" value="Znf_C2H2_type"/>
</dbReference>
<dbReference type="EMBL" id="ML213612">
    <property type="protein sequence ID" value="TFK36680.1"/>
    <property type="molecule type" value="Genomic_DNA"/>
</dbReference>
<keyword evidence="3" id="KW-1185">Reference proteome</keyword>
<gene>
    <name evidence="2" type="ORF">BDQ12DRAFT_754803</name>
</gene>
<evidence type="ECO:0000313" key="3">
    <source>
        <dbReference type="Proteomes" id="UP000308652"/>
    </source>
</evidence>
<reference evidence="2 3" key="1">
    <citation type="journal article" date="2019" name="Nat. Ecol. Evol.">
        <title>Megaphylogeny resolves global patterns of mushroom evolution.</title>
        <authorList>
            <person name="Varga T."/>
            <person name="Krizsan K."/>
            <person name="Foldi C."/>
            <person name="Dima B."/>
            <person name="Sanchez-Garcia M."/>
            <person name="Sanchez-Ramirez S."/>
            <person name="Szollosi G.J."/>
            <person name="Szarkandi J.G."/>
            <person name="Papp V."/>
            <person name="Albert L."/>
            <person name="Andreopoulos W."/>
            <person name="Angelini C."/>
            <person name="Antonin V."/>
            <person name="Barry K.W."/>
            <person name="Bougher N.L."/>
            <person name="Buchanan P."/>
            <person name="Buyck B."/>
            <person name="Bense V."/>
            <person name="Catcheside P."/>
            <person name="Chovatia M."/>
            <person name="Cooper J."/>
            <person name="Damon W."/>
            <person name="Desjardin D."/>
            <person name="Finy P."/>
            <person name="Geml J."/>
            <person name="Haridas S."/>
            <person name="Hughes K."/>
            <person name="Justo A."/>
            <person name="Karasinski D."/>
            <person name="Kautmanova I."/>
            <person name="Kiss B."/>
            <person name="Kocsube S."/>
            <person name="Kotiranta H."/>
            <person name="LaButti K.M."/>
            <person name="Lechner B.E."/>
            <person name="Liimatainen K."/>
            <person name="Lipzen A."/>
            <person name="Lukacs Z."/>
            <person name="Mihaltcheva S."/>
            <person name="Morgado L.N."/>
            <person name="Niskanen T."/>
            <person name="Noordeloos M.E."/>
            <person name="Ohm R.A."/>
            <person name="Ortiz-Santana B."/>
            <person name="Ovrebo C."/>
            <person name="Racz N."/>
            <person name="Riley R."/>
            <person name="Savchenko A."/>
            <person name="Shiryaev A."/>
            <person name="Soop K."/>
            <person name="Spirin V."/>
            <person name="Szebenyi C."/>
            <person name="Tomsovsky M."/>
            <person name="Tulloss R.E."/>
            <person name="Uehling J."/>
            <person name="Grigoriev I.V."/>
            <person name="Vagvolgyi C."/>
            <person name="Papp T."/>
            <person name="Martin F.M."/>
            <person name="Miettinen O."/>
            <person name="Hibbett D.S."/>
            <person name="Nagy L.G."/>
        </authorList>
    </citation>
    <scope>NUCLEOTIDE SEQUENCE [LARGE SCALE GENOMIC DNA]</scope>
    <source>
        <strain evidence="2 3">CBS 166.37</strain>
    </source>
</reference>
<proteinExistence type="predicted"/>
<organism evidence="2 3">
    <name type="scientific">Crucibulum laeve</name>
    <dbReference type="NCBI Taxonomy" id="68775"/>
    <lineage>
        <taxon>Eukaryota</taxon>
        <taxon>Fungi</taxon>
        <taxon>Dikarya</taxon>
        <taxon>Basidiomycota</taxon>
        <taxon>Agaricomycotina</taxon>
        <taxon>Agaricomycetes</taxon>
        <taxon>Agaricomycetidae</taxon>
        <taxon>Agaricales</taxon>
        <taxon>Agaricineae</taxon>
        <taxon>Nidulariaceae</taxon>
        <taxon>Crucibulum</taxon>
    </lineage>
</organism>
<sequence>MDPRARHALLENAVRYSLEGPKKPMVKSRNLVISNPKRRHATYFPSEVSIEKKRAGDDEISTWEYSAPISHASRSSSTSTCSSTGSTPAQEIVIRYRATQMALNTLAGSSSPSISVYSQDEDEEEDQDIAASFYLESDDDEKYKPNEEAMFVMNAQGVSENEKIVCQRPNCRDTLRDVKALMYHLHIHNIDSLDAPSFECSTCKHHFEGEKQYKAHRCVKRSPSPLMSPIRESFDSFRRVFKRSFYA</sequence>
<dbReference type="Proteomes" id="UP000308652">
    <property type="component" value="Unassembled WGS sequence"/>
</dbReference>
<accession>A0A5C3LUM1</accession>